<protein>
    <submittedName>
        <fullName evidence="1">Uncharacterized protein</fullName>
    </submittedName>
</protein>
<dbReference type="EMBL" id="MT143966">
    <property type="protein sequence ID" value="QJH93323.1"/>
    <property type="molecule type" value="Genomic_DNA"/>
</dbReference>
<proteinExistence type="predicted"/>
<reference evidence="1" key="1">
    <citation type="submission" date="2020-03" db="EMBL/GenBank/DDBJ databases">
        <title>The deep terrestrial virosphere.</title>
        <authorList>
            <person name="Holmfeldt K."/>
            <person name="Nilsson E."/>
            <person name="Simone D."/>
            <person name="Lopez-Fernandez M."/>
            <person name="Wu X."/>
            <person name="de Brujin I."/>
            <person name="Lundin D."/>
            <person name="Andersson A."/>
            <person name="Bertilsson S."/>
            <person name="Dopson M."/>
        </authorList>
    </citation>
    <scope>NUCLEOTIDE SEQUENCE</scope>
    <source>
        <strain evidence="1">MM171B04462</strain>
    </source>
</reference>
<accession>A0A6M3X857</accession>
<name>A0A6M3X857_9ZZZZ</name>
<organism evidence="1">
    <name type="scientific">viral metagenome</name>
    <dbReference type="NCBI Taxonomy" id="1070528"/>
    <lineage>
        <taxon>unclassified sequences</taxon>
        <taxon>metagenomes</taxon>
        <taxon>organismal metagenomes</taxon>
    </lineage>
</organism>
<sequence length="160" mass="18625">MDNMQRAYTLRKRLRTVNSIQVTVPLSLIEPYASQEGLTVEEFIKEYKIQWIKNTDTISVQFVKEKVEIITSNEFLQEHEWRGQNMLWESILSKLKPDEVIKFECQSHLQAKYKQSSLLGSIRNSRNKTFTGKITTSVSGNTLYIRLKKEEQANVVSPIV</sequence>
<gene>
    <name evidence="1" type="ORF">MM171B04462_0009</name>
</gene>
<dbReference type="AlphaFoldDB" id="A0A6M3X857"/>
<evidence type="ECO:0000313" key="1">
    <source>
        <dbReference type="EMBL" id="QJH93323.1"/>
    </source>
</evidence>